<evidence type="ECO:0000313" key="1">
    <source>
        <dbReference type="EMBL" id="CAG8850135.1"/>
    </source>
</evidence>
<organism evidence="1 2">
    <name type="scientific">Gigaspora margarita</name>
    <dbReference type="NCBI Taxonomy" id="4874"/>
    <lineage>
        <taxon>Eukaryota</taxon>
        <taxon>Fungi</taxon>
        <taxon>Fungi incertae sedis</taxon>
        <taxon>Mucoromycota</taxon>
        <taxon>Glomeromycotina</taxon>
        <taxon>Glomeromycetes</taxon>
        <taxon>Diversisporales</taxon>
        <taxon>Gigasporaceae</taxon>
        <taxon>Gigaspora</taxon>
    </lineage>
</organism>
<name>A0ABN7X7R0_GIGMA</name>
<evidence type="ECO:0000313" key="2">
    <source>
        <dbReference type="Proteomes" id="UP000789901"/>
    </source>
</evidence>
<gene>
    <name evidence="1" type="ORF">GMARGA_LOCUS40060</name>
</gene>
<accession>A0ABN7X7R0</accession>
<dbReference type="EMBL" id="CAJVQB010099612">
    <property type="protein sequence ID" value="CAG8850135.1"/>
    <property type="molecule type" value="Genomic_DNA"/>
</dbReference>
<comment type="caution">
    <text evidence="1">The sequence shown here is derived from an EMBL/GenBank/DDBJ whole genome shotgun (WGS) entry which is preliminary data.</text>
</comment>
<protein>
    <submittedName>
        <fullName evidence="1">35294_t:CDS:1</fullName>
    </submittedName>
</protein>
<keyword evidence="2" id="KW-1185">Reference proteome</keyword>
<sequence>NDENYISIYINNSNIISNTEPLSEIGALRSIKDILAYLIPTMVAKKILDLYDPTINIRISKVEKYLTLQIAMKSLIAELEDIKNGFIDKE</sequence>
<reference evidence="1 2" key="1">
    <citation type="submission" date="2021-06" db="EMBL/GenBank/DDBJ databases">
        <authorList>
            <person name="Kallberg Y."/>
            <person name="Tangrot J."/>
            <person name="Rosling A."/>
        </authorList>
    </citation>
    <scope>NUCLEOTIDE SEQUENCE [LARGE SCALE GENOMIC DNA]</scope>
    <source>
        <strain evidence="1 2">120-4 pot B 10/14</strain>
    </source>
</reference>
<feature type="non-terminal residue" evidence="1">
    <location>
        <position position="90"/>
    </location>
</feature>
<proteinExistence type="predicted"/>
<feature type="non-terminal residue" evidence="1">
    <location>
        <position position="1"/>
    </location>
</feature>
<dbReference type="Proteomes" id="UP000789901">
    <property type="component" value="Unassembled WGS sequence"/>
</dbReference>